<comment type="function">
    <text evidence="8">Catalyzes xyloglucan endohydrolysis (XEH) and/or endotransglycosylation (XET). Cleaves and religates xyloglucan polymers, an essential constituent of the primary cell wall, and thereby participates in cell wall construction of growing tissues.</text>
</comment>
<dbReference type="EC" id="2.4.1.207" evidence="8"/>
<evidence type="ECO:0000256" key="4">
    <source>
        <dbReference type="ARBA" id="ARBA00023180"/>
    </source>
</evidence>
<dbReference type="CDD" id="cd02176">
    <property type="entry name" value="GH16_XET"/>
    <property type="match status" value="1"/>
</dbReference>
<dbReference type="GO" id="GO:0004553">
    <property type="term" value="F:hydrolase activity, hydrolyzing O-glycosyl compounds"/>
    <property type="evidence" value="ECO:0007669"/>
    <property type="project" value="InterPro"/>
</dbReference>
<evidence type="ECO:0000256" key="7">
    <source>
        <dbReference type="PIRSR" id="PIRSR005604-2"/>
    </source>
</evidence>
<keyword evidence="2 8" id="KW-0378">Hydrolase</keyword>
<feature type="domain" description="GH16" evidence="9">
    <location>
        <begin position="23"/>
        <end position="230"/>
    </location>
</feature>
<keyword evidence="5 8" id="KW-0326">Glycosidase</keyword>
<organism evidence="10 11">
    <name type="scientific">Protea cynaroides</name>
    <dbReference type="NCBI Taxonomy" id="273540"/>
    <lineage>
        <taxon>Eukaryota</taxon>
        <taxon>Viridiplantae</taxon>
        <taxon>Streptophyta</taxon>
        <taxon>Embryophyta</taxon>
        <taxon>Tracheophyta</taxon>
        <taxon>Spermatophyta</taxon>
        <taxon>Magnoliopsida</taxon>
        <taxon>Proteales</taxon>
        <taxon>Proteaceae</taxon>
        <taxon>Protea</taxon>
    </lineage>
</organism>
<evidence type="ECO:0000256" key="6">
    <source>
        <dbReference type="PIRSR" id="PIRSR005604-1"/>
    </source>
</evidence>
<protein>
    <recommendedName>
        <fullName evidence="8">Xyloglucan endotransglucosylase/hydrolase</fullName>
        <ecNumber evidence="8">2.4.1.207</ecNumber>
    </recommendedName>
</protein>
<keyword evidence="8" id="KW-0964">Secreted</keyword>
<evidence type="ECO:0000256" key="3">
    <source>
        <dbReference type="ARBA" id="ARBA00023157"/>
    </source>
</evidence>
<dbReference type="InterPro" id="IPR008263">
    <property type="entry name" value="GH16_AS"/>
</dbReference>
<dbReference type="Pfam" id="PF06955">
    <property type="entry name" value="XET_C"/>
    <property type="match status" value="1"/>
</dbReference>
<dbReference type="InterPro" id="IPR013320">
    <property type="entry name" value="ConA-like_dom_sf"/>
</dbReference>
<dbReference type="InterPro" id="IPR016455">
    <property type="entry name" value="XTH"/>
</dbReference>
<keyword evidence="1 8" id="KW-0808">Transferase</keyword>
<evidence type="ECO:0000313" key="10">
    <source>
        <dbReference type="EMBL" id="KAJ4975647.1"/>
    </source>
</evidence>
<dbReference type="GO" id="GO:0048046">
    <property type="term" value="C:apoplast"/>
    <property type="evidence" value="ECO:0007669"/>
    <property type="project" value="UniProtKB-SubCell"/>
</dbReference>
<dbReference type="EMBL" id="JAMYWD010000003">
    <property type="protein sequence ID" value="KAJ4975647.1"/>
    <property type="molecule type" value="Genomic_DNA"/>
</dbReference>
<keyword evidence="8" id="KW-0961">Cell wall biogenesis/degradation</keyword>
<dbReference type="PRINTS" id="PR00737">
    <property type="entry name" value="GLHYDRLASE16"/>
</dbReference>
<name>A0A9Q0KS22_9MAGN</name>
<evidence type="ECO:0000256" key="8">
    <source>
        <dbReference type="RuleBase" id="RU361120"/>
    </source>
</evidence>
<dbReference type="InterPro" id="IPR044791">
    <property type="entry name" value="Beta-glucanase/XTH"/>
</dbReference>
<accession>A0A9Q0KS22</accession>
<dbReference type="SUPFAM" id="SSF49899">
    <property type="entry name" value="Concanavalin A-like lectins/glucanases"/>
    <property type="match status" value="1"/>
</dbReference>
<dbReference type="GO" id="GO:0016762">
    <property type="term" value="F:xyloglucan:xyloglucosyl transferase activity"/>
    <property type="evidence" value="ECO:0007669"/>
    <property type="project" value="UniProtKB-EC"/>
</dbReference>
<evidence type="ECO:0000256" key="5">
    <source>
        <dbReference type="ARBA" id="ARBA00023295"/>
    </source>
</evidence>
<evidence type="ECO:0000256" key="1">
    <source>
        <dbReference type="ARBA" id="ARBA00022679"/>
    </source>
</evidence>
<dbReference type="Gene3D" id="2.60.120.200">
    <property type="match status" value="1"/>
</dbReference>
<dbReference type="PIRSF" id="PIRSF005604">
    <property type="entry name" value="XET"/>
    <property type="match status" value="1"/>
</dbReference>
<feature type="active site" description="Nucleophile" evidence="6">
    <location>
        <position position="116"/>
    </location>
</feature>
<dbReference type="InterPro" id="IPR010713">
    <property type="entry name" value="XET_C"/>
</dbReference>
<comment type="caution">
    <text evidence="10">The sequence shown here is derived from an EMBL/GenBank/DDBJ whole genome shotgun (WGS) entry which is preliminary data.</text>
</comment>
<dbReference type="GO" id="GO:0010411">
    <property type="term" value="P:xyloglucan metabolic process"/>
    <property type="evidence" value="ECO:0007669"/>
    <property type="project" value="InterPro"/>
</dbReference>
<keyword evidence="4" id="KW-0325">Glycoprotein</keyword>
<keyword evidence="11" id="KW-1185">Reference proteome</keyword>
<dbReference type="PROSITE" id="PS01034">
    <property type="entry name" value="GH16_1"/>
    <property type="match status" value="1"/>
</dbReference>
<comment type="similarity">
    <text evidence="8">Belongs to the glycosyl hydrolase 16 family.</text>
</comment>
<dbReference type="OrthoDB" id="4781at2759"/>
<dbReference type="InterPro" id="IPR000757">
    <property type="entry name" value="Beta-glucanase-like"/>
</dbReference>
<proteinExistence type="inferred from homology"/>
<dbReference type="InterPro" id="IPR008264">
    <property type="entry name" value="Beta_glucanase"/>
</dbReference>
<dbReference type="AlphaFoldDB" id="A0A9Q0KS22"/>
<comment type="subcellular location">
    <subcellularLocation>
        <location evidence="8">Secreted</location>
        <location evidence="8">Cell wall</location>
    </subcellularLocation>
    <subcellularLocation>
        <location evidence="8">Secreted</location>
        <location evidence="8">Extracellular space</location>
        <location evidence="8">Apoplast</location>
    </subcellularLocation>
</comment>
<dbReference type="GO" id="GO:0042546">
    <property type="term" value="P:cell wall biogenesis"/>
    <property type="evidence" value="ECO:0007669"/>
    <property type="project" value="InterPro"/>
</dbReference>
<comment type="PTM">
    <text evidence="8">Contains at least one intrachain disulfide bond essential for its enzymatic activity.</text>
</comment>
<sequence length="306" mass="34402">MEAKMELRTHLLSPLAFLLAMGFLMGSFPTRASGSTFSFADSCEVTGASENFQASSDGSVWSLTLTNNSGCGFQTKQRYIFGWFTMKIKLVGGDSAGVVTAYYMCSDLGAGPTRDELDFEFLGNSTGEPYLVQTNVFKNGTGNREMRHSLWFDPTEDYHSYSILWNTEQIVFFVDEVAIRVYKNLGTAANNFPNSKPMYIFSSIWDADNWATRGGLVKTNWTYAPFVSSYTEFTIDSCQWVDPYPSCVSTTSQQWWDQPDTWQLSNSQKIDYAWVGRNLVVYDYCTDTERFAATGMPLECTSSPSL</sequence>
<dbReference type="PROSITE" id="PS51762">
    <property type="entry name" value="GH16_2"/>
    <property type="match status" value="1"/>
</dbReference>
<reference evidence="10" key="1">
    <citation type="journal article" date="2023" name="Plant J.">
        <title>The genome of the king protea, Protea cynaroides.</title>
        <authorList>
            <person name="Chang J."/>
            <person name="Duong T.A."/>
            <person name="Schoeman C."/>
            <person name="Ma X."/>
            <person name="Roodt D."/>
            <person name="Barker N."/>
            <person name="Li Z."/>
            <person name="Van de Peer Y."/>
            <person name="Mizrachi E."/>
        </authorList>
    </citation>
    <scope>NUCLEOTIDE SEQUENCE</scope>
    <source>
        <tissue evidence="10">Young leaves</tissue>
    </source>
</reference>
<feature type="active site" description="Proton donor" evidence="6">
    <location>
        <position position="120"/>
    </location>
</feature>
<dbReference type="PANTHER" id="PTHR31062">
    <property type="entry name" value="XYLOGLUCAN ENDOTRANSGLUCOSYLASE/HYDROLASE PROTEIN 8-RELATED"/>
    <property type="match status" value="1"/>
</dbReference>
<dbReference type="Pfam" id="PF00722">
    <property type="entry name" value="Glyco_hydro_16"/>
    <property type="match status" value="1"/>
</dbReference>
<dbReference type="GO" id="GO:0071555">
    <property type="term" value="P:cell wall organization"/>
    <property type="evidence" value="ECO:0007669"/>
    <property type="project" value="UniProtKB-KW"/>
</dbReference>
<feature type="glycosylation site" description="N-linked (GlcNAc...) asparagine" evidence="7">
    <location>
        <position position="124"/>
    </location>
</feature>
<evidence type="ECO:0000259" key="9">
    <source>
        <dbReference type="PROSITE" id="PS51762"/>
    </source>
</evidence>
<gene>
    <name evidence="10" type="ORF">NE237_000753</name>
</gene>
<dbReference type="Proteomes" id="UP001141806">
    <property type="component" value="Unassembled WGS sequence"/>
</dbReference>
<keyword evidence="8" id="KW-0052">Apoplast</keyword>
<keyword evidence="3" id="KW-1015">Disulfide bond</keyword>
<evidence type="ECO:0000256" key="2">
    <source>
        <dbReference type="ARBA" id="ARBA00022801"/>
    </source>
</evidence>
<evidence type="ECO:0000313" key="11">
    <source>
        <dbReference type="Proteomes" id="UP001141806"/>
    </source>
</evidence>
<keyword evidence="8" id="KW-0134">Cell wall</keyword>